<organism evidence="1 2">
    <name type="scientific">Chelydra serpentina</name>
    <name type="common">Snapping turtle</name>
    <name type="synonym">Testudo serpentina</name>
    <dbReference type="NCBI Taxonomy" id="8475"/>
    <lineage>
        <taxon>Eukaryota</taxon>
        <taxon>Metazoa</taxon>
        <taxon>Chordata</taxon>
        <taxon>Craniata</taxon>
        <taxon>Vertebrata</taxon>
        <taxon>Euteleostomi</taxon>
        <taxon>Archelosauria</taxon>
        <taxon>Testudinata</taxon>
        <taxon>Testudines</taxon>
        <taxon>Cryptodira</taxon>
        <taxon>Durocryptodira</taxon>
        <taxon>Americhelydia</taxon>
        <taxon>Chelydroidea</taxon>
        <taxon>Chelydridae</taxon>
        <taxon>Chelydra</taxon>
    </lineage>
</organism>
<dbReference type="SUPFAM" id="SSF53098">
    <property type="entry name" value="Ribonuclease H-like"/>
    <property type="match status" value="1"/>
</dbReference>
<dbReference type="PANTHER" id="PTHR45913:SF10">
    <property type="entry name" value="DUF4371 DOMAIN-CONTAINING PROTEIN"/>
    <property type="match status" value="1"/>
</dbReference>
<reference evidence="1" key="1">
    <citation type="submission" date="2025-08" db="UniProtKB">
        <authorList>
            <consortium name="Ensembl"/>
        </authorList>
    </citation>
    <scope>IDENTIFICATION</scope>
</reference>
<reference evidence="1" key="2">
    <citation type="submission" date="2025-09" db="UniProtKB">
        <authorList>
            <consortium name="Ensembl"/>
        </authorList>
    </citation>
    <scope>IDENTIFICATION</scope>
</reference>
<protein>
    <recommendedName>
        <fullName evidence="3">DUF4371 domain-containing protein</fullName>
    </recommendedName>
</protein>
<name>A0A8C3TK26_CHESE</name>
<keyword evidence="2" id="KW-1185">Reference proteome</keyword>
<dbReference type="AlphaFoldDB" id="A0A8C3TK26"/>
<dbReference type="Proteomes" id="UP000694403">
    <property type="component" value="Unplaced"/>
</dbReference>
<sequence length="541" mass="61183">KMAAPKKAKLAVRSFQPSRTDAFGFTEKKDHDICAFCYESVKTFLDEADKTESIKKAVAAYEKQSGVFKSLSVSKNEATEGSYKTAQCVAKKRKPFTDGEYVKEVFLSSLEILFNDLPNKDTLVSRIKELPVSARTVERRKSKMAENSKEKQTTALKDTAVFSVAVDESVDINDVPRLAVVARYCASNEIQEELCCVKPLPGTTKGEDIVESFVNHFEERGVDIRKIFCVTTDGAPAVVGKQKGFVKLLEDQIGRPTVKFHSIIHQDNLCTKISNSELNNVMNTVVRIGNFLVARSALTHRQFQALLEEMDSAYNDIPLHSNIRWLSRGKVLVRFVNCFDAIEAFLSEKEQNYPELDDDKWLCKLMFLTDITAHLNELNLCLQGAFVVKLAVFSRDIQPIFRYFQHIKDDLDLSPFQWMGVEDFEMQLIQLKSSELWASKFVDLQSTLEATERDHGVSILTCWMSLPMKFNCLKKISFAMLSAFGSTYLCEQVLSHMKSVLSPSRSRLTTDHSEACVQLKVPKYEPHIGKLSKEKQGQGSH</sequence>
<accession>A0A8C3TK26</accession>
<dbReference type="InterPro" id="IPR012337">
    <property type="entry name" value="RNaseH-like_sf"/>
</dbReference>
<dbReference type="Ensembl" id="ENSCSRT00000030028.1">
    <property type="protein sequence ID" value="ENSCSRP00000028863.1"/>
    <property type="gene ID" value="ENSCSRG00000021188.1"/>
</dbReference>
<dbReference type="PANTHER" id="PTHR45913">
    <property type="entry name" value="EPM2A-INTERACTING PROTEIN 1"/>
    <property type="match status" value="1"/>
</dbReference>
<evidence type="ECO:0008006" key="3">
    <source>
        <dbReference type="Google" id="ProtNLM"/>
    </source>
</evidence>
<proteinExistence type="predicted"/>
<evidence type="ECO:0000313" key="2">
    <source>
        <dbReference type="Proteomes" id="UP000694403"/>
    </source>
</evidence>
<evidence type="ECO:0000313" key="1">
    <source>
        <dbReference type="Ensembl" id="ENSCSRP00000028863.1"/>
    </source>
</evidence>